<feature type="compositionally biased region" description="Basic and acidic residues" evidence="1">
    <location>
        <begin position="110"/>
        <end position="129"/>
    </location>
</feature>
<evidence type="ECO:0000313" key="3">
    <source>
        <dbReference type="Proteomes" id="UP001141806"/>
    </source>
</evidence>
<dbReference type="Proteomes" id="UP001141806">
    <property type="component" value="Unassembled WGS sequence"/>
</dbReference>
<accession>A0A9Q0GM60</accession>
<dbReference type="AlphaFoldDB" id="A0A9Q0GM60"/>
<feature type="compositionally biased region" description="Basic residues" evidence="1">
    <location>
        <begin position="65"/>
        <end position="78"/>
    </location>
</feature>
<feature type="region of interest" description="Disordered" evidence="1">
    <location>
        <begin position="43"/>
        <end position="80"/>
    </location>
</feature>
<comment type="caution">
    <text evidence="2">The sequence shown here is derived from an EMBL/GenBank/DDBJ whole genome shotgun (WGS) entry which is preliminary data.</text>
</comment>
<dbReference type="EMBL" id="JAMYWD010000012">
    <property type="protein sequence ID" value="KAJ4949965.1"/>
    <property type="molecule type" value="Genomic_DNA"/>
</dbReference>
<name>A0A9Q0GM60_9MAGN</name>
<sequence>MHHEDIEIYRQLHLDELKNSLIYKVRERERRKMHSEKFTEWFTNMDGSTSHGSSTSQTTAELTHKRGRTRAERTRKRPSIVEIPTINLNSQGRSVPMYYKEEAWKEIEKKLEQKSDEQPPDLRNDKSVQDDVFLQVMGPERNGRVRGAESSST</sequence>
<evidence type="ECO:0000313" key="2">
    <source>
        <dbReference type="EMBL" id="KAJ4949965.1"/>
    </source>
</evidence>
<proteinExistence type="predicted"/>
<gene>
    <name evidence="2" type="ORF">NE237_026797</name>
</gene>
<keyword evidence="3" id="KW-1185">Reference proteome</keyword>
<feature type="compositionally biased region" description="Low complexity" evidence="1">
    <location>
        <begin position="47"/>
        <end position="59"/>
    </location>
</feature>
<evidence type="ECO:0000256" key="1">
    <source>
        <dbReference type="SAM" id="MobiDB-lite"/>
    </source>
</evidence>
<organism evidence="2 3">
    <name type="scientific">Protea cynaroides</name>
    <dbReference type="NCBI Taxonomy" id="273540"/>
    <lineage>
        <taxon>Eukaryota</taxon>
        <taxon>Viridiplantae</taxon>
        <taxon>Streptophyta</taxon>
        <taxon>Embryophyta</taxon>
        <taxon>Tracheophyta</taxon>
        <taxon>Spermatophyta</taxon>
        <taxon>Magnoliopsida</taxon>
        <taxon>Proteales</taxon>
        <taxon>Proteaceae</taxon>
        <taxon>Protea</taxon>
    </lineage>
</organism>
<reference evidence="2" key="1">
    <citation type="journal article" date="2023" name="Plant J.">
        <title>The genome of the king protea, Protea cynaroides.</title>
        <authorList>
            <person name="Chang J."/>
            <person name="Duong T.A."/>
            <person name="Schoeman C."/>
            <person name="Ma X."/>
            <person name="Roodt D."/>
            <person name="Barker N."/>
            <person name="Li Z."/>
            <person name="Van de Peer Y."/>
            <person name="Mizrachi E."/>
        </authorList>
    </citation>
    <scope>NUCLEOTIDE SEQUENCE</scope>
    <source>
        <tissue evidence="2">Young leaves</tissue>
    </source>
</reference>
<feature type="region of interest" description="Disordered" evidence="1">
    <location>
        <begin position="110"/>
        <end position="153"/>
    </location>
</feature>
<protein>
    <submittedName>
        <fullName evidence="2">Uncharacterized protein</fullName>
    </submittedName>
</protein>